<sequence>MAFAAIFDVVKKNLEGSLPANKHPILSLAKTDQEKRAKLEAEDISDQEDSCHPSWNKSERAAWLRHCYKKPIAAAGLRRLSDNGRPPIQVSKASSAEIECERARERRLKRHATQGVVALFNAVRQHQSVLEKQLDATGPLVFQKEKVVTGFTTSDFLDRLSAGLPGAKAKSSEGVVSDVHCAPKKSKPNSPTVDQVLMNFSSKDSIFECTSISAADFTLSCYDERDSAPKLSVNSVDEEENEQSNLEENARSVRLTDMPELTGSSDRSLTVLKACVRHDIMEQISLVISELVAIDLKYSELAQISASQGKERMEISIRDPIPGNDDQKRTPLESLHAYTIAELHSQLSSLRVFIQDLDAKYLEVARCVRERIEKLEQCKTELSSEVEHLRRFY</sequence>
<dbReference type="Pfam" id="PF07890">
    <property type="entry name" value="Rrp15p"/>
    <property type="match status" value="1"/>
</dbReference>
<keyword evidence="5" id="KW-1185">Reference proteome</keyword>
<dbReference type="KEGG" id="egl:EGR_02316"/>
<dbReference type="InterPro" id="IPR012459">
    <property type="entry name" value="Rrp15"/>
</dbReference>
<dbReference type="GO" id="GO:0000470">
    <property type="term" value="P:maturation of LSU-rRNA"/>
    <property type="evidence" value="ECO:0007669"/>
    <property type="project" value="TreeGrafter"/>
</dbReference>
<accession>W6UMT5</accession>
<dbReference type="GO" id="GO:0000460">
    <property type="term" value="P:maturation of 5.8S rRNA"/>
    <property type="evidence" value="ECO:0007669"/>
    <property type="project" value="TreeGrafter"/>
</dbReference>
<comment type="similarity">
    <text evidence="1">Belongs to the RRP15 family.</text>
</comment>
<evidence type="ECO:0000256" key="1">
    <source>
        <dbReference type="ARBA" id="ARBA00007462"/>
    </source>
</evidence>
<dbReference type="PANTHER" id="PTHR13245:SF14">
    <property type="entry name" value="RRP15-LIKE PROTEIN"/>
    <property type="match status" value="1"/>
</dbReference>
<reference evidence="4 5" key="1">
    <citation type="journal article" date="2013" name="Nat. Genet.">
        <title>The genome of the hydatid tapeworm Echinococcus granulosus.</title>
        <authorList>
            <person name="Zheng H."/>
            <person name="Zhang W."/>
            <person name="Zhang L."/>
            <person name="Zhang Z."/>
            <person name="Li J."/>
            <person name="Lu G."/>
            <person name="Zhu Y."/>
            <person name="Wang Y."/>
            <person name="Huang Y."/>
            <person name="Liu J."/>
            <person name="Kang H."/>
            <person name="Chen J."/>
            <person name="Wang L."/>
            <person name="Chen A."/>
            <person name="Yu S."/>
            <person name="Gao Z."/>
            <person name="Jin L."/>
            <person name="Gu W."/>
            <person name="Wang Z."/>
            <person name="Zhao L."/>
            <person name="Shi B."/>
            <person name="Wen H."/>
            <person name="Lin R."/>
            <person name="Jones M.K."/>
            <person name="Brejova B."/>
            <person name="Vinar T."/>
            <person name="Zhao G."/>
            <person name="McManus D.P."/>
            <person name="Chen Z."/>
            <person name="Zhou Y."/>
            <person name="Wang S."/>
        </authorList>
    </citation>
    <scope>NUCLEOTIDE SEQUENCE [LARGE SCALE GENOMIC DNA]</scope>
</reference>
<protein>
    <recommendedName>
        <fullName evidence="2">RRP15-like protein</fullName>
    </recommendedName>
</protein>
<dbReference type="CTD" id="36338031"/>
<dbReference type="EMBL" id="APAU02000010">
    <property type="protein sequence ID" value="EUB62875.1"/>
    <property type="molecule type" value="Genomic_DNA"/>
</dbReference>
<dbReference type="STRING" id="6210.W6UMT5"/>
<dbReference type="RefSeq" id="XP_024354071.1">
    <property type="nucleotide sequence ID" value="XM_024491565.1"/>
</dbReference>
<evidence type="ECO:0000256" key="3">
    <source>
        <dbReference type="SAM" id="MobiDB-lite"/>
    </source>
</evidence>
<proteinExistence type="inferred from homology"/>
<dbReference type="GeneID" id="36338031"/>
<dbReference type="PANTHER" id="PTHR13245">
    <property type="entry name" value="RRP15-LIKE PROTEIN"/>
    <property type="match status" value="1"/>
</dbReference>
<dbReference type="OrthoDB" id="20949at2759"/>
<dbReference type="OMA" id="KRHATQG"/>
<feature type="region of interest" description="Disordered" evidence="3">
    <location>
        <begin position="231"/>
        <end position="250"/>
    </location>
</feature>
<dbReference type="Proteomes" id="UP000019149">
    <property type="component" value="Unassembled WGS sequence"/>
</dbReference>
<evidence type="ECO:0000313" key="4">
    <source>
        <dbReference type="EMBL" id="EUB62875.1"/>
    </source>
</evidence>
<name>W6UMT5_ECHGR</name>
<dbReference type="AlphaFoldDB" id="W6UMT5"/>
<comment type="caution">
    <text evidence="4">The sequence shown here is derived from an EMBL/GenBank/DDBJ whole genome shotgun (WGS) entry which is preliminary data.</text>
</comment>
<evidence type="ECO:0000256" key="2">
    <source>
        <dbReference type="ARBA" id="ARBA00017475"/>
    </source>
</evidence>
<organism evidence="4 5">
    <name type="scientific">Echinococcus granulosus</name>
    <name type="common">Hydatid tapeworm</name>
    <dbReference type="NCBI Taxonomy" id="6210"/>
    <lineage>
        <taxon>Eukaryota</taxon>
        <taxon>Metazoa</taxon>
        <taxon>Spiralia</taxon>
        <taxon>Lophotrochozoa</taxon>
        <taxon>Platyhelminthes</taxon>
        <taxon>Cestoda</taxon>
        <taxon>Eucestoda</taxon>
        <taxon>Cyclophyllidea</taxon>
        <taxon>Taeniidae</taxon>
        <taxon>Echinococcus</taxon>
        <taxon>Echinococcus granulosus group</taxon>
    </lineage>
</organism>
<evidence type="ECO:0000313" key="5">
    <source>
        <dbReference type="Proteomes" id="UP000019149"/>
    </source>
</evidence>
<dbReference type="GO" id="GO:0030687">
    <property type="term" value="C:preribosome, large subunit precursor"/>
    <property type="evidence" value="ECO:0007669"/>
    <property type="project" value="TreeGrafter"/>
</dbReference>
<gene>
    <name evidence="4" type="ORF">EGR_02316</name>
</gene>